<proteinExistence type="predicted"/>
<comment type="caution">
    <text evidence="1">The sequence shown here is derived from an EMBL/GenBank/DDBJ whole genome shotgun (WGS) entry which is preliminary data.</text>
</comment>
<dbReference type="Proteomes" id="UP000259273">
    <property type="component" value="Unassembled WGS sequence"/>
</dbReference>
<dbReference type="AlphaFoldDB" id="A0A3C1KKG1"/>
<keyword evidence="1" id="KW-0808">Transferase</keyword>
<gene>
    <name evidence="1" type="ORF">DCP75_05115</name>
</gene>
<dbReference type="GO" id="GO:0016740">
    <property type="term" value="F:transferase activity"/>
    <property type="evidence" value="ECO:0007669"/>
    <property type="project" value="UniProtKB-KW"/>
</dbReference>
<dbReference type="EMBL" id="DMND01000074">
    <property type="protein sequence ID" value="HAN27091.1"/>
    <property type="molecule type" value="Genomic_DNA"/>
</dbReference>
<evidence type="ECO:0000313" key="2">
    <source>
        <dbReference type="Proteomes" id="UP000259273"/>
    </source>
</evidence>
<protein>
    <submittedName>
        <fullName evidence="1">Acetyl-CoA carboxylase carboxyltransferase subunit</fullName>
    </submittedName>
</protein>
<organism evidence="1 2">
    <name type="scientific">Haliea salexigens</name>
    <dbReference type="NCBI Taxonomy" id="287487"/>
    <lineage>
        <taxon>Bacteria</taxon>
        <taxon>Pseudomonadati</taxon>
        <taxon>Pseudomonadota</taxon>
        <taxon>Gammaproteobacteria</taxon>
        <taxon>Cellvibrionales</taxon>
        <taxon>Halieaceae</taxon>
        <taxon>Haliea</taxon>
    </lineage>
</organism>
<sequence length="78" mass="8895">MKKSTDSELIASLQNPFASAPEREFGVPGQVASQPGLYEKALKAGWELQQRPLRASGVRNTQRQHQKKRMTIWERIEC</sequence>
<accession>A0A3C1KKG1</accession>
<feature type="non-terminal residue" evidence="1">
    <location>
        <position position="78"/>
    </location>
</feature>
<reference evidence="1 2" key="1">
    <citation type="journal article" date="2018" name="Nat. Biotechnol.">
        <title>A standardized bacterial taxonomy based on genome phylogeny substantially revises the tree of life.</title>
        <authorList>
            <person name="Parks D.H."/>
            <person name="Chuvochina M."/>
            <person name="Waite D.W."/>
            <person name="Rinke C."/>
            <person name="Skarshewski A."/>
            <person name="Chaumeil P.A."/>
            <person name="Hugenholtz P."/>
        </authorList>
    </citation>
    <scope>NUCLEOTIDE SEQUENCE [LARGE SCALE GENOMIC DNA]</scope>
    <source>
        <strain evidence="1">UBA9158</strain>
    </source>
</reference>
<evidence type="ECO:0000313" key="1">
    <source>
        <dbReference type="EMBL" id="HAN27091.1"/>
    </source>
</evidence>
<name>A0A3C1KKG1_9GAMM</name>